<evidence type="ECO:0000256" key="2">
    <source>
        <dbReference type="ARBA" id="ARBA00006702"/>
    </source>
</evidence>
<dbReference type="InterPro" id="IPR001932">
    <property type="entry name" value="PPM-type_phosphatase-like_dom"/>
</dbReference>
<dbReference type="CDD" id="cd00143">
    <property type="entry name" value="PP2Cc"/>
    <property type="match status" value="1"/>
</dbReference>
<keyword evidence="13" id="KW-1185">Reference proteome</keyword>
<protein>
    <recommendedName>
        <fullName evidence="3">protein-serine/threonine phosphatase</fullName>
        <ecNumber evidence="3">3.1.3.16</ecNumber>
    </recommendedName>
</protein>
<keyword evidence="6" id="KW-0460">Magnesium</keyword>
<dbReference type="PROSITE" id="PS51746">
    <property type="entry name" value="PPM_2"/>
    <property type="match status" value="1"/>
</dbReference>
<dbReference type="EMBL" id="CAJNOQ010028538">
    <property type="protein sequence ID" value="CAF1562301.1"/>
    <property type="molecule type" value="Genomic_DNA"/>
</dbReference>
<feature type="region of interest" description="Disordered" evidence="9">
    <location>
        <begin position="209"/>
        <end position="274"/>
    </location>
</feature>
<dbReference type="EMBL" id="CAJOBC010094300">
    <property type="protein sequence ID" value="CAF4423850.1"/>
    <property type="molecule type" value="Genomic_DNA"/>
</dbReference>
<feature type="compositionally biased region" description="Basic and acidic residues" evidence="9">
    <location>
        <begin position="1"/>
        <end position="21"/>
    </location>
</feature>
<dbReference type="Gene3D" id="3.60.40.10">
    <property type="entry name" value="PPM-type phosphatase domain"/>
    <property type="match status" value="1"/>
</dbReference>
<dbReference type="Proteomes" id="UP000663829">
    <property type="component" value="Unassembled WGS sequence"/>
</dbReference>
<feature type="compositionally biased region" description="Low complexity" evidence="9">
    <location>
        <begin position="95"/>
        <end position="114"/>
    </location>
</feature>
<keyword evidence="4" id="KW-0479">Metal-binding</keyword>
<comment type="caution">
    <text evidence="11">The sequence shown here is derived from an EMBL/GenBank/DDBJ whole genome shotgun (WGS) entry which is preliminary data.</text>
</comment>
<feature type="non-terminal residue" evidence="11">
    <location>
        <position position="1"/>
    </location>
</feature>
<dbReference type="InterPro" id="IPR036457">
    <property type="entry name" value="PPM-type-like_dom_sf"/>
</dbReference>
<dbReference type="SUPFAM" id="SSF81606">
    <property type="entry name" value="PP2C-like"/>
    <property type="match status" value="1"/>
</dbReference>
<dbReference type="InterPro" id="IPR015655">
    <property type="entry name" value="PP2C"/>
</dbReference>
<evidence type="ECO:0000256" key="8">
    <source>
        <dbReference type="ARBA" id="ARBA00023211"/>
    </source>
</evidence>
<dbReference type="GO" id="GO:0046872">
    <property type="term" value="F:metal ion binding"/>
    <property type="evidence" value="ECO:0007669"/>
    <property type="project" value="UniProtKB-KW"/>
</dbReference>
<evidence type="ECO:0000256" key="5">
    <source>
        <dbReference type="ARBA" id="ARBA00022801"/>
    </source>
</evidence>
<dbReference type="PANTHER" id="PTHR13832:SF803">
    <property type="entry name" value="PROTEIN PHOSPHATASE 1G"/>
    <property type="match status" value="1"/>
</dbReference>
<dbReference type="GO" id="GO:0004722">
    <property type="term" value="F:protein serine/threonine phosphatase activity"/>
    <property type="evidence" value="ECO:0007669"/>
    <property type="project" value="UniProtKB-EC"/>
</dbReference>
<evidence type="ECO:0000256" key="7">
    <source>
        <dbReference type="ARBA" id="ARBA00022912"/>
    </source>
</evidence>
<evidence type="ECO:0000313" key="13">
    <source>
        <dbReference type="Proteomes" id="UP000663829"/>
    </source>
</evidence>
<keyword evidence="8" id="KW-0464">Manganese</keyword>
<feature type="domain" description="PPM-type phosphatase" evidence="10">
    <location>
        <begin position="204"/>
        <end position="422"/>
    </location>
</feature>
<comment type="similarity">
    <text evidence="2">Belongs to the PP2C family.</text>
</comment>
<reference evidence="11" key="1">
    <citation type="submission" date="2021-02" db="EMBL/GenBank/DDBJ databases">
        <authorList>
            <person name="Nowell W R."/>
        </authorList>
    </citation>
    <scope>NUCLEOTIDE SEQUENCE</scope>
</reference>
<dbReference type="PANTHER" id="PTHR13832">
    <property type="entry name" value="PROTEIN PHOSPHATASE 2C"/>
    <property type="match status" value="1"/>
</dbReference>
<dbReference type="EC" id="3.1.3.16" evidence="3"/>
<dbReference type="Proteomes" id="UP000681722">
    <property type="component" value="Unassembled WGS sequence"/>
</dbReference>
<evidence type="ECO:0000256" key="3">
    <source>
        <dbReference type="ARBA" id="ARBA00013081"/>
    </source>
</evidence>
<comment type="cofactor">
    <cofactor evidence="1">
        <name>Mn(2+)</name>
        <dbReference type="ChEBI" id="CHEBI:29035"/>
    </cofactor>
</comment>
<evidence type="ECO:0000256" key="6">
    <source>
        <dbReference type="ARBA" id="ARBA00022842"/>
    </source>
</evidence>
<evidence type="ECO:0000256" key="4">
    <source>
        <dbReference type="ARBA" id="ARBA00022723"/>
    </source>
</evidence>
<evidence type="ECO:0000313" key="11">
    <source>
        <dbReference type="EMBL" id="CAF1562301.1"/>
    </source>
</evidence>
<evidence type="ECO:0000256" key="1">
    <source>
        <dbReference type="ARBA" id="ARBA00001936"/>
    </source>
</evidence>
<accession>A0A815XVK2</accession>
<dbReference type="Pfam" id="PF00481">
    <property type="entry name" value="PP2C"/>
    <property type="match status" value="1"/>
</dbReference>
<organism evidence="11 13">
    <name type="scientific">Didymodactylos carnosus</name>
    <dbReference type="NCBI Taxonomy" id="1234261"/>
    <lineage>
        <taxon>Eukaryota</taxon>
        <taxon>Metazoa</taxon>
        <taxon>Spiralia</taxon>
        <taxon>Gnathifera</taxon>
        <taxon>Rotifera</taxon>
        <taxon>Eurotatoria</taxon>
        <taxon>Bdelloidea</taxon>
        <taxon>Philodinida</taxon>
        <taxon>Philodinidae</taxon>
        <taxon>Didymodactylos</taxon>
    </lineage>
</organism>
<keyword evidence="5" id="KW-0378">Hydrolase</keyword>
<dbReference type="AlphaFoldDB" id="A0A815XVK2"/>
<name>A0A815XVK2_9BILA</name>
<proteinExistence type="inferred from homology"/>
<feature type="region of interest" description="Disordered" evidence="9">
    <location>
        <begin position="1"/>
        <end position="197"/>
    </location>
</feature>
<evidence type="ECO:0000313" key="12">
    <source>
        <dbReference type="EMBL" id="CAF4423850.1"/>
    </source>
</evidence>
<evidence type="ECO:0000256" key="9">
    <source>
        <dbReference type="SAM" id="MobiDB-lite"/>
    </source>
</evidence>
<evidence type="ECO:0000259" key="10">
    <source>
        <dbReference type="PROSITE" id="PS51746"/>
    </source>
</evidence>
<dbReference type="SMART" id="SM00332">
    <property type="entry name" value="PP2Cc"/>
    <property type="match status" value="1"/>
</dbReference>
<dbReference type="OrthoDB" id="10264738at2759"/>
<feature type="compositionally biased region" description="Polar residues" evidence="9">
    <location>
        <begin position="81"/>
        <end position="93"/>
    </location>
</feature>
<feature type="compositionally biased region" description="Low complexity" evidence="9">
    <location>
        <begin position="126"/>
        <end position="139"/>
    </location>
</feature>
<gene>
    <name evidence="11" type="ORF">GPM918_LOCUS39841</name>
    <name evidence="12" type="ORF">SRO942_LOCUS40747</name>
</gene>
<keyword evidence="7" id="KW-0904">Protein phosphatase</keyword>
<feature type="compositionally biased region" description="Acidic residues" evidence="9">
    <location>
        <begin position="219"/>
        <end position="258"/>
    </location>
</feature>
<feature type="compositionally biased region" description="Acidic residues" evidence="9">
    <location>
        <begin position="144"/>
        <end position="188"/>
    </location>
</feature>
<sequence>KKLHDLRQNALHEDESEERQSNNENDENTVSSTTTNENKDGKTELVTTTNDENIIGDDTLDHKTVQQCDTTDEKQNIVPRTATNVDVSTTKTNDSTEQPSSSGVSSVSTPSNSSRLKKPSPNPKASSTMTVPTTTSLTHHLLEDSEDFNVEEEEDDEEFETTSEEDNENEDDDKEEDEEGVVDDEDENSAEKKKLTIKKMVTNSILAILNRSNKKKDIDSEDITGDEEGSDEENEAEDVDDDTDEIESSDAEDEDELSGSDLTKMLDMNGDPGSSSGCTAVVTILRDKQLYVANAGDSRCVVSRDGKAIEMSTDHKPEDPIERERIEKAGYKVTLDGRVSGGLNLSRAIGDHGYKRTANLSAEEQAITAYPEIKTLTLEEKDEFMVIACDGIWNFMSSQDVVDFVHNRLSKSSLTQICEDVN</sequence>